<dbReference type="EMBL" id="JAFLWD010000014">
    <property type="protein sequence ID" value="MBO0440056.1"/>
    <property type="molecule type" value="Genomic_DNA"/>
</dbReference>
<evidence type="ECO:0000256" key="1">
    <source>
        <dbReference type="ARBA" id="ARBA00022801"/>
    </source>
</evidence>
<dbReference type="PANTHER" id="PTHR48081:SF3">
    <property type="entry name" value="ALPHA_BETA HYDROLASE FOLD-3 DOMAIN-CONTAINING PROTEIN"/>
    <property type="match status" value="1"/>
</dbReference>
<accession>A0ABS3GXR3</accession>
<dbReference type="RefSeq" id="WP_207112135.1">
    <property type="nucleotide sequence ID" value="NZ_JAFLWD010000014.1"/>
</dbReference>
<dbReference type="InterPro" id="IPR050300">
    <property type="entry name" value="GDXG_lipolytic_enzyme"/>
</dbReference>
<evidence type="ECO:0000313" key="4">
    <source>
        <dbReference type="Proteomes" id="UP000664632"/>
    </source>
</evidence>
<dbReference type="GO" id="GO:0016787">
    <property type="term" value="F:hydrolase activity"/>
    <property type="evidence" value="ECO:0007669"/>
    <property type="project" value="UniProtKB-KW"/>
</dbReference>
<name>A0ABS3GXR3_9ENTE</name>
<dbReference type="Gene3D" id="3.40.50.1820">
    <property type="entry name" value="alpha/beta hydrolase"/>
    <property type="match status" value="1"/>
</dbReference>
<organism evidence="3 4">
    <name type="scientific">Candidatus Enterococcus ikei</name>
    <dbReference type="NCBI Taxonomy" id="2815326"/>
    <lineage>
        <taxon>Bacteria</taxon>
        <taxon>Bacillati</taxon>
        <taxon>Bacillota</taxon>
        <taxon>Bacilli</taxon>
        <taxon>Lactobacillales</taxon>
        <taxon>Enterococcaceae</taxon>
        <taxon>Enterococcus</taxon>
    </lineage>
</organism>
<keyword evidence="1 3" id="KW-0378">Hydrolase</keyword>
<gene>
    <name evidence="3" type="ORF">JZO69_06765</name>
</gene>
<dbReference type="InterPro" id="IPR029058">
    <property type="entry name" value="AB_hydrolase_fold"/>
</dbReference>
<dbReference type="Pfam" id="PF07859">
    <property type="entry name" value="Abhydrolase_3"/>
    <property type="match status" value="1"/>
</dbReference>
<dbReference type="InterPro" id="IPR013094">
    <property type="entry name" value="AB_hydrolase_3"/>
</dbReference>
<dbReference type="Proteomes" id="UP000664632">
    <property type="component" value="Unassembled WGS sequence"/>
</dbReference>
<dbReference type="SUPFAM" id="SSF53474">
    <property type="entry name" value="alpha/beta-Hydrolases"/>
    <property type="match status" value="1"/>
</dbReference>
<evidence type="ECO:0000313" key="3">
    <source>
        <dbReference type="EMBL" id="MBO0440056.1"/>
    </source>
</evidence>
<feature type="domain" description="Alpha/beta hydrolase fold-3" evidence="2">
    <location>
        <begin position="33"/>
        <end position="260"/>
    </location>
</feature>
<keyword evidence="4" id="KW-1185">Reference proteome</keyword>
<comment type="caution">
    <text evidence="3">The sequence shown here is derived from an EMBL/GenBank/DDBJ whole genome shotgun (WGS) entry which is preliminary data.</text>
</comment>
<evidence type="ECO:0000259" key="2">
    <source>
        <dbReference type="Pfam" id="PF07859"/>
    </source>
</evidence>
<protein>
    <submittedName>
        <fullName evidence="3">Alpha/beta hydrolase</fullName>
    </submittedName>
</protein>
<reference evidence="3 4" key="1">
    <citation type="submission" date="2021-03" db="EMBL/GenBank/DDBJ databases">
        <title>Enterococcal diversity collection.</title>
        <authorList>
            <person name="Gilmore M.S."/>
            <person name="Schwartzman J."/>
            <person name="Van Tyne D."/>
            <person name="Martin M."/>
            <person name="Earl A.M."/>
            <person name="Manson A.L."/>
            <person name="Straub T."/>
            <person name="Salamzade R."/>
            <person name="Saavedra J."/>
            <person name="Lebreton F."/>
            <person name="Prichula J."/>
            <person name="Schaufler K."/>
            <person name="Gaca A."/>
            <person name="Sgardioli B."/>
            <person name="Wagenaar J."/>
            <person name="Strong T."/>
        </authorList>
    </citation>
    <scope>NUCLEOTIDE SEQUENCE [LARGE SCALE GENOMIC DNA]</scope>
    <source>
        <strain evidence="3 4">DIV0869a</strain>
    </source>
</reference>
<dbReference type="PANTHER" id="PTHR48081">
    <property type="entry name" value="AB HYDROLASE SUPERFAMILY PROTEIN C4A8.06C"/>
    <property type="match status" value="1"/>
</dbReference>
<sequence>MIKKIIDYNQLDDLKLSMTFYSQQEVSASKATIIYFHGGGLLYGDRDDLPETYCQLLVENGYNILTIDYPLAPEVKLPTIYQCLTEAIDWFLTNYQTSLGLEKPDYFLFGRSAGGFLTYLLSARHHAPEQKGLISFYGYYDLTNPAFNQPSSYYNQFPKIAPMTAQTMIQSKPMTAISINERFSLYLSGRQFGNWLSYLLSSPSEKESFSLTEVEVAQLPPTFLAHSSADQDVPVEASKVALSKIPNVTYEEVEKLPHDFDNDLTNSEGIRVYHALIEWLDNILAIT</sequence>
<proteinExistence type="predicted"/>